<dbReference type="InterPro" id="IPR050553">
    <property type="entry name" value="Thioredoxin_ResA/DsbE_sf"/>
</dbReference>
<comment type="caution">
    <text evidence="6">The sequence shown here is derived from an EMBL/GenBank/DDBJ whole genome shotgun (WGS) entry which is preliminary data.</text>
</comment>
<evidence type="ECO:0000256" key="3">
    <source>
        <dbReference type="ARBA" id="ARBA00023284"/>
    </source>
</evidence>
<feature type="chain" id="PRO_5015764931" description="Thioredoxin domain-containing protein" evidence="4">
    <location>
        <begin position="22"/>
        <end position="728"/>
    </location>
</feature>
<evidence type="ECO:0000256" key="2">
    <source>
        <dbReference type="ARBA" id="ARBA00022748"/>
    </source>
</evidence>
<dbReference type="Pfam" id="PF08534">
    <property type="entry name" value="Redoxin"/>
    <property type="match status" value="1"/>
</dbReference>
<evidence type="ECO:0000256" key="1">
    <source>
        <dbReference type="ARBA" id="ARBA00004196"/>
    </source>
</evidence>
<evidence type="ECO:0000259" key="5">
    <source>
        <dbReference type="PROSITE" id="PS51352"/>
    </source>
</evidence>
<gene>
    <name evidence="6" type="ORF">C5Y98_07500</name>
</gene>
<feature type="domain" description="Thioredoxin" evidence="5">
    <location>
        <begin position="566"/>
        <end position="722"/>
    </location>
</feature>
<reference evidence="6 7" key="1">
    <citation type="submission" date="2018-02" db="EMBL/GenBank/DDBJ databases">
        <title>Comparative genomes isolates from brazilian mangrove.</title>
        <authorList>
            <person name="Araujo J.E."/>
            <person name="Taketani R.G."/>
            <person name="Silva M.C.P."/>
            <person name="Loureco M.V."/>
            <person name="Andreote F.D."/>
        </authorList>
    </citation>
    <scope>NUCLEOTIDE SEQUENCE [LARGE SCALE GENOMIC DNA]</scope>
    <source>
        <strain evidence="6 7">NAP PRIS-MGV</strain>
    </source>
</reference>
<dbReference type="SUPFAM" id="SSF49464">
    <property type="entry name" value="Carboxypeptidase regulatory domain-like"/>
    <property type="match status" value="1"/>
</dbReference>
<dbReference type="Gene3D" id="3.40.30.10">
    <property type="entry name" value="Glutaredoxin"/>
    <property type="match status" value="1"/>
</dbReference>
<feature type="signal peptide" evidence="4">
    <location>
        <begin position="1"/>
        <end position="21"/>
    </location>
</feature>
<dbReference type="Proteomes" id="UP000239388">
    <property type="component" value="Unassembled WGS sequence"/>
</dbReference>
<dbReference type="InterPro" id="IPR013740">
    <property type="entry name" value="Redoxin"/>
</dbReference>
<dbReference type="RefSeq" id="WP_105352893.1">
    <property type="nucleotide sequence ID" value="NZ_PUIB01000011.1"/>
</dbReference>
<dbReference type="CDD" id="cd02966">
    <property type="entry name" value="TlpA_like_family"/>
    <property type="match status" value="1"/>
</dbReference>
<dbReference type="InterPro" id="IPR036249">
    <property type="entry name" value="Thioredoxin-like_sf"/>
</dbReference>
<name>A0A2S8G0G0_9BACT</name>
<dbReference type="EMBL" id="PUIB01000011">
    <property type="protein sequence ID" value="PQO37932.1"/>
    <property type="molecule type" value="Genomic_DNA"/>
</dbReference>
<dbReference type="GO" id="GO:0016491">
    <property type="term" value="F:oxidoreductase activity"/>
    <property type="evidence" value="ECO:0007669"/>
    <property type="project" value="InterPro"/>
</dbReference>
<dbReference type="PROSITE" id="PS51352">
    <property type="entry name" value="THIOREDOXIN_2"/>
    <property type="match status" value="1"/>
</dbReference>
<proteinExistence type="predicted"/>
<keyword evidence="3" id="KW-0676">Redox-active center</keyword>
<dbReference type="GO" id="GO:0030313">
    <property type="term" value="C:cell envelope"/>
    <property type="evidence" value="ECO:0007669"/>
    <property type="project" value="UniProtKB-SubCell"/>
</dbReference>
<keyword evidence="4" id="KW-0732">Signal</keyword>
<protein>
    <recommendedName>
        <fullName evidence="5">Thioredoxin domain-containing protein</fullName>
    </recommendedName>
</protein>
<dbReference type="OrthoDB" id="275597at2"/>
<sequence length="728" mass="79886">MPQPVGAIANRFLLCAIALFAAGGLVCPQFTSAEEKGSAEVTIQLHVMDESGQPIPGAHAVVAKWTGHLEPLGDFQPSDKNGQAELIFPYSDNYFYLVVRAESMATTSVYLHLDPKTASQDIEVTLRPVADSYVTVTADNRPVSGAEFSWIEFTENNGEKVVWRKEMAEALDMPWPQSDENGKLRLPPVPRDAVLDFKVIHPSYSQIRQEGKRIRDGEIATVALSPGVPVVVDLQIQNEEGSRLAEGTSVQVQMFSPGPSRGADDIIHPFLTSDGKIEFSASPVSYNVLKITTDNYFVSPTLYNLSTIPNPKLDLREAKDFSLPVKLLPKRKARGHVVGADGNGIQGAYVYASYPNTSPSDIPNSEDQDAQKIALTPGNWTSAGKGITDIDGYYELEAPAGILAVEVIHEGYFSDPTEIRFVWSGEYAEPFPNYVIHRVPKIRGKVIDQAGNPRPGILTRIRHEGRGDADPVAITDEQGEFVLKLLRIPYAAKSTGLETNLSVLAFDPASNQAGLSQFNVKDKAATKSLVVQLADKPTGWVLDHFHTAPTQEIDPLVVEEIEANKKKYAQGLPGNSVPDMRDGTWLNTEAKSLEDFRGKYVLLDFWFIGCGPCERDLPSVHAAYQAYQDLGFTVVSMHISGQPVEAVREYAQKHEMDYPIFVDGAAGTVTQAFRDLGVVGFPTYILLDPDGKIIHNDMVAVDYSLRMEKLELIHEAIHSGRKSPNATQ</sequence>
<dbReference type="GO" id="GO:0017004">
    <property type="term" value="P:cytochrome complex assembly"/>
    <property type="evidence" value="ECO:0007669"/>
    <property type="project" value="UniProtKB-KW"/>
</dbReference>
<dbReference type="PROSITE" id="PS00194">
    <property type="entry name" value="THIOREDOXIN_1"/>
    <property type="match status" value="1"/>
</dbReference>
<keyword evidence="2" id="KW-0201">Cytochrome c-type biogenesis</keyword>
<evidence type="ECO:0000313" key="6">
    <source>
        <dbReference type="EMBL" id="PQO37932.1"/>
    </source>
</evidence>
<dbReference type="InterPro" id="IPR017937">
    <property type="entry name" value="Thioredoxin_CS"/>
</dbReference>
<organism evidence="6 7">
    <name type="scientific">Blastopirellula marina</name>
    <dbReference type="NCBI Taxonomy" id="124"/>
    <lineage>
        <taxon>Bacteria</taxon>
        <taxon>Pseudomonadati</taxon>
        <taxon>Planctomycetota</taxon>
        <taxon>Planctomycetia</taxon>
        <taxon>Pirellulales</taxon>
        <taxon>Pirellulaceae</taxon>
        <taxon>Blastopirellula</taxon>
    </lineage>
</organism>
<dbReference type="PANTHER" id="PTHR42852:SF17">
    <property type="entry name" value="THIOREDOXIN-LIKE PROTEIN HI_1115"/>
    <property type="match status" value="1"/>
</dbReference>
<dbReference type="PANTHER" id="PTHR42852">
    <property type="entry name" value="THIOL:DISULFIDE INTERCHANGE PROTEIN DSBE"/>
    <property type="match status" value="1"/>
</dbReference>
<dbReference type="InterPro" id="IPR008969">
    <property type="entry name" value="CarboxyPept-like_regulatory"/>
</dbReference>
<dbReference type="AlphaFoldDB" id="A0A2S8G0G0"/>
<dbReference type="InterPro" id="IPR013766">
    <property type="entry name" value="Thioredoxin_domain"/>
</dbReference>
<evidence type="ECO:0000256" key="4">
    <source>
        <dbReference type="SAM" id="SignalP"/>
    </source>
</evidence>
<comment type="subcellular location">
    <subcellularLocation>
        <location evidence="1">Cell envelope</location>
    </subcellularLocation>
</comment>
<dbReference type="SUPFAM" id="SSF52833">
    <property type="entry name" value="Thioredoxin-like"/>
    <property type="match status" value="1"/>
</dbReference>
<evidence type="ECO:0000313" key="7">
    <source>
        <dbReference type="Proteomes" id="UP000239388"/>
    </source>
</evidence>
<accession>A0A2S8G0G0</accession>